<proteinExistence type="predicted"/>
<dbReference type="PANTHER" id="PTHR31170">
    <property type="entry name" value="BNAC04G53230D PROTEIN"/>
    <property type="match status" value="1"/>
</dbReference>
<dbReference type="EMBL" id="JARAOO010000007">
    <property type="protein sequence ID" value="KAJ7962019.1"/>
    <property type="molecule type" value="Genomic_DNA"/>
</dbReference>
<organism evidence="1 2">
    <name type="scientific">Quillaja saponaria</name>
    <name type="common">Soap bark tree</name>
    <dbReference type="NCBI Taxonomy" id="32244"/>
    <lineage>
        <taxon>Eukaryota</taxon>
        <taxon>Viridiplantae</taxon>
        <taxon>Streptophyta</taxon>
        <taxon>Embryophyta</taxon>
        <taxon>Tracheophyta</taxon>
        <taxon>Spermatophyta</taxon>
        <taxon>Magnoliopsida</taxon>
        <taxon>eudicotyledons</taxon>
        <taxon>Gunneridae</taxon>
        <taxon>Pentapetalae</taxon>
        <taxon>rosids</taxon>
        <taxon>fabids</taxon>
        <taxon>Fabales</taxon>
        <taxon>Quillajaceae</taxon>
        <taxon>Quillaja</taxon>
    </lineage>
</organism>
<keyword evidence="2" id="KW-1185">Reference proteome</keyword>
<evidence type="ECO:0000313" key="2">
    <source>
        <dbReference type="Proteomes" id="UP001163823"/>
    </source>
</evidence>
<accession>A0AAD7LPN1</accession>
<protein>
    <submittedName>
        <fullName evidence="1">Uncharacterized protein</fullName>
    </submittedName>
</protein>
<dbReference type="Proteomes" id="UP001163823">
    <property type="component" value="Chromosome 7"/>
</dbReference>
<dbReference type="InterPro" id="IPR004158">
    <property type="entry name" value="DUF247_pln"/>
</dbReference>
<dbReference type="PANTHER" id="PTHR31170:SF9">
    <property type="entry name" value="PROTEIN, PUTATIVE (DUF247)-RELATED"/>
    <property type="match status" value="1"/>
</dbReference>
<reference evidence="1" key="1">
    <citation type="journal article" date="2023" name="Science">
        <title>Elucidation of the pathway for biosynthesis of saponin adjuvants from the soapbark tree.</title>
        <authorList>
            <person name="Reed J."/>
            <person name="Orme A."/>
            <person name="El-Demerdash A."/>
            <person name="Owen C."/>
            <person name="Martin L.B.B."/>
            <person name="Misra R.C."/>
            <person name="Kikuchi S."/>
            <person name="Rejzek M."/>
            <person name="Martin A.C."/>
            <person name="Harkess A."/>
            <person name="Leebens-Mack J."/>
            <person name="Louveau T."/>
            <person name="Stephenson M.J."/>
            <person name="Osbourn A."/>
        </authorList>
    </citation>
    <scope>NUCLEOTIDE SEQUENCE</scope>
    <source>
        <strain evidence="1">S10</strain>
    </source>
</reference>
<sequence>MIVLDAIFIMEIVLRITDTIKCEMDCMLSKSWLRKGIEMDLLLLESQIPFFILEELYQLIPRMKNNKFLDLALQYFSNYNPQKKSSDKTVEIKLIEEVLHFTDLVKCFYLANMDLNFDRDICDVLYRATE</sequence>
<gene>
    <name evidence="1" type="ORF">O6P43_017305</name>
</gene>
<dbReference type="Pfam" id="PF03140">
    <property type="entry name" value="DUF247"/>
    <property type="match status" value="1"/>
</dbReference>
<dbReference type="KEGG" id="qsa:O6P43_017305"/>
<evidence type="ECO:0000313" key="1">
    <source>
        <dbReference type="EMBL" id="KAJ7962019.1"/>
    </source>
</evidence>
<name>A0AAD7LPN1_QUISA</name>
<dbReference type="AlphaFoldDB" id="A0AAD7LPN1"/>
<comment type="caution">
    <text evidence="1">The sequence shown here is derived from an EMBL/GenBank/DDBJ whole genome shotgun (WGS) entry which is preliminary data.</text>
</comment>